<evidence type="ECO:0000256" key="1">
    <source>
        <dbReference type="SAM" id="Phobius"/>
    </source>
</evidence>
<feature type="transmembrane region" description="Helical" evidence="1">
    <location>
        <begin position="41"/>
        <end position="59"/>
    </location>
</feature>
<dbReference type="AlphaFoldDB" id="A0A6B3N9A4"/>
<sequence length="65" mass="7155">MSPSPPSEARKFAYAFGITLAITLIIYLLRGFGILTFFPGGVIYLLILLSIGTGLVYGIQKTRRF</sequence>
<comment type="caution">
    <text evidence="2">The sequence shown here is derived from an EMBL/GenBank/DDBJ whole genome shotgun (WGS) entry which is preliminary data.</text>
</comment>
<protein>
    <submittedName>
        <fullName evidence="2">Uncharacterized protein</fullName>
    </submittedName>
</protein>
<keyword evidence="1" id="KW-1133">Transmembrane helix</keyword>
<gene>
    <name evidence="2" type="ORF">F6J89_21830</name>
</gene>
<name>A0A6B3N9A4_9CYAN</name>
<organism evidence="2">
    <name type="scientific">Symploca sp. SIO1C4</name>
    <dbReference type="NCBI Taxonomy" id="2607765"/>
    <lineage>
        <taxon>Bacteria</taxon>
        <taxon>Bacillati</taxon>
        <taxon>Cyanobacteriota</taxon>
        <taxon>Cyanophyceae</taxon>
        <taxon>Coleofasciculales</taxon>
        <taxon>Coleofasciculaceae</taxon>
        <taxon>Symploca</taxon>
    </lineage>
</organism>
<feature type="transmembrane region" description="Helical" evidence="1">
    <location>
        <begin position="12"/>
        <end position="29"/>
    </location>
</feature>
<keyword evidence="1" id="KW-0472">Membrane</keyword>
<accession>A0A6B3N9A4</accession>
<evidence type="ECO:0000313" key="2">
    <source>
        <dbReference type="EMBL" id="NER30186.1"/>
    </source>
</evidence>
<reference evidence="2" key="1">
    <citation type="submission" date="2019-11" db="EMBL/GenBank/DDBJ databases">
        <title>Genomic insights into an expanded diversity of filamentous marine cyanobacteria reveals the extraordinary biosynthetic potential of Moorea and Okeania.</title>
        <authorList>
            <person name="Ferreira Leao T."/>
            <person name="Wang M."/>
            <person name="Moss N."/>
            <person name="Da Silva R."/>
            <person name="Sanders J."/>
            <person name="Nurk S."/>
            <person name="Gurevich A."/>
            <person name="Humphrey G."/>
            <person name="Reher R."/>
            <person name="Zhu Q."/>
            <person name="Belda-Ferre P."/>
            <person name="Glukhov E."/>
            <person name="Rex R."/>
            <person name="Dorrestein P.C."/>
            <person name="Knight R."/>
            <person name="Pevzner P."/>
            <person name="Gerwick W.H."/>
            <person name="Gerwick L."/>
        </authorList>
    </citation>
    <scope>NUCLEOTIDE SEQUENCE</scope>
    <source>
        <strain evidence="2">SIO1C4</strain>
    </source>
</reference>
<dbReference type="EMBL" id="JAAHFQ010000502">
    <property type="protein sequence ID" value="NER30186.1"/>
    <property type="molecule type" value="Genomic_DNA"/>
</dbReference>
<keyword evidence="1" id="KW-0812">Transmembrane</keyword>
<proteinExistence type="predicted"/>